<dbReference type="SMART" id="SM00268">
    <property type="entry name" value="ACTIN"/>
    <property type="match status" value="1"/>
</dbReference>
<name>G3BDH2_CANTC</name>
<comment type="similarity">
    <text evidence="1">Belongs to the actin family.</text>
</comment>
<dbReference type="OrthoDB" id="5132116at2759"/>
<accession>G3BDH2</accession>
<dbReference type="AlphaFoldDB" id="G3BDH2"/>
<reference evidence="2 3" key="1">
    <citation type="journal article" date="2011" name="Proc. Natl. Acad. Sci. U.S.A.">
        <title>Comparative genomics of xylose-fermenting fungi for enhanced biofuel production.</title>
        <authorList>
            <person name="Wohlbach D.J."/>
            <person name="Kuo A."/>
            <person name="Sato T.K."/>
            <person name="Potts K.M."/>
            <person name="Salamov A.A."/>
            <person name="LaButti K.M."/>
            <person name="Sun H."/>
            <person name="Clum A."/>
            <person name="Pangilinan J.L."/>
            <person name="Lindquist E.A."/>
            <person name="Lucas S."/>
            <person name="Lapidus A."/>
            <person name="Jin M."/>
            <person name="Gunawan C."/>
            <person name="Balan V."/>
            <person name="Dale B.E."/>
            <person name="Jeffries T.W."/>
            <person name="Zinkel R."/>
            <person name="Barry K.W."/>
            <person name="Grigoriev I.V."/>
            <person name="Gasch A.P."/>
        </authorList>
    </citation>
    <scope>NUCLEOTIDE SEQUENCE [LARGE SCALE GENOMIC DNA]</scope>
    <source>
        <strain evidence="3">ATCC 10573 / BCRC 21748 / CBS 615 / JCM 9827 / NBRC 10315 / NRRL Y-1498 / VKM Y-70</strain>
    </source>
</reference>
<evidence type="ECO:0000313" key="2">
    <source>
        <dbReference type="EMBL" id="EGV60299.1"/>
    </source>
</evidence>
<dbReference type="Proteomes" id="UP000000707">
    <property type="component" value="Unassembled WGS sequence"/>
</dbReference>
<dbReference type="InterPro" id="IPR004000">
    <property type="entry name" value="Actin"/>
</dbReference>
<dbReference type="STRING" id="590646.G3BDH2"/>
<gene>
    <name evidence="2" type="ORF">CANTEDRAFT_110360</name>
</gene>
<dbReference type="Gene3D" id="3.30.420.40">
    <property type="match status" value="2"/>
</dbReference>
<dbReference type="Pfam" id="PF00022">
    <property type="entry name" value="Actin"/>
    <property type="match status" value="2"/>
</dbReference>
<proteinExistence type="inferred from homology"/>
<protein>
    <submittedName>
        <fullName evidence="2">Actin-domain-containing protein</fullName>
    </submittedName>
</protein>
<dbReference type="InterPro" id="IPR043129">
    <property type="entry name" value="ATPase_NBD"/>
</dbReference>
<dbReference type="SUPFAM" id="SSF53067">
    <property type="entry name" value="Actin-like ATPase domain"/>
    <property type="match status" value="2"/>
</dbReference>
<evidence type="ECO:0000256" key="1">
    <source>
        <dbReference type="RuleBase" id="RU000487"/>
    </source>
</evidence>
<organism evidence="3">
    <name type="scientific">Candida tenuis (strain ATCC 10573 / BCRC 21748 / CBS 615 / JCM 9827 / NBRC 10315 / NRRL Y-1498 / VKM Y-70)</name>
    <name type="common">Yeast</name>
    <name type="synonym">Yamadazyma tenuis</name>
    <dbReference type="NCBI Taxonomy" id="590646"/>
    <lineage>
        <taxon>Eukaryota</taxon>
        <taxon>Fungi</taxon>
        <taxon>Dikarya</taxon>
        <taxon>Ascomycota</taxon>
        <taxon>Saccharomycotina</taxon>
        <taxon>Pichiomycetes</taxon>
        <taxon>Debaryomycetaceae</taxon>
        <taxon>Yamadazyma</taxon>
    </lineage>
</organism>
<dbReference type="EMBL" id="GL996528">
    <property type="protein sequence ID" value="EGV60299.1"/>
    <property type="molecule type" value="Genomic_DNA"/>
</dbReference>
<dbReference type="Gene3D" id="3.90.640.10">
    <property type="entry name" value="Actin, Chain A, domain 4"/>
    <property type="match status" value="1"/>
</dbReference>
<sequence>MYTSPSIVIDNGTDTTKAGFASEDLPSLVFNSNYSKASDSSEVIIGDDEIDKYPQNEVYTLLNNGIVYDFDNIAKNWEYVYDHVDNNLRVDPKDFPLTLTEAVNNSDKNKIKTSEIVFEQFEVPIFSLVKKPLCQLYNHGTPSGLVVNLGSASTTITTILDGVIQNKFNFKSSYAGDFIDANILNYLGTQNVELNNWGINCSESYKKYQISKKILKPFKLAISLAKKNYQLPNHQYVPVVNEQIDLLEPLFTPQISSLVNVEPKLDDPSTNGLSFFILSVLKNIEMNVLANNRNNFNKAVEVLKALESNILITGNTSLLQGLTSRVINDMYNLIYKYFPEYTHKLHFLNSDLVSVWDKKFSSWLGASNLSLMLNSNSEIVNDWFVSREDYLEYGQDYILEKLK</sequence>
<keyword evidence="3" id="KW-1185">Reference proteome</keyword>
<dbReference type="eggNOG" id="KOG0679">
    <property type="taxonomic scope" value="Eukaryota"/>
</dbReference>
<dbReference type="PANTHER" id="PTHR11937">
    <property type="entry name" value="ACTIN"/>
    <property type="match status" value="1"/>
</dbReference>
<dbReference type="HOGENOM" id="CLU_062043_0_0_1"/>
<dbReference type="PRINTS" id="PR00190">
    <property type="entry name" value="ACTIN"/>
</dbReference>
<evidence type="ECO:0000313" key="3">
    <source>
        <dbReference type="Proteomes" id="UP000000707"/>
    </source>
</evidence>